<dbReference type="STRING" id="42256.RradSPS_0332"/>
<evidence type="ECO:0008006" key="5">
    <source>
        <dbReference type="Google" id="ProtNLM"/>
    </source>
</evidence>
<dbReference type="InterPro" id="IPR057702">
    <property type="entry name" value="DUF7942"/>
</dbReference>
<keyword evidence="1" id="KW-0812">Transmembrane</keyword>
<feature type="transmembrane region" description="Helical" evidence="1">
    <location>
        <begin position="68"/>
        <end position="89"/>
    </location>
</feature>
<evidence type="ECO:0000313" key="3">
    <source>
        <dbReference type="EMBL" id="MDX5893028.1"/>
    </source>
</evidence>
<keyword evidence="4" id="KW-1185">Reference proteome</keyword>
<dbReference type="RefSeq" id="WP_051589216.1">
    <property type="nucleotide sequence ID" value="NZ_CP007514.1"/>
</dbReference>
<keyword evidence="1" id="KW-1133">Transmembrane helix</keyword>
<dbReference type="Proteomes" id="UP001281130">
    <property type="component" value="Unassembled WGS sequence"/>
</dbReference>
<dbReference type="Proteomes" id="UP000025229">
    <property type="component" value="Chromosome"/>
</dbReference>
<reference evidence="3" key="2">
    <citation type="submission" date="2023-11" db="EMBL/GenBank/DDBJ databases">
        <title>MicrobeMod: A computational toolkit for identifying prokaryotic methylation and restriction-modification with nanopore sequencing.</title>
        <authorList>
            <person name="Crits-Christoph A."/>
            <person name="Kang S.C."/>
            <person name="Lee H."/>
            <person name="Ostrov N."/>
        </authorList>
    </citation>
    <scope>NUCLEOTIDE SEQUENCE</scope>
    <source>
        <strain evidence="3">ATCC 51242</strain>
    </source>
</reference>
<feature type="transmembrane region" description="Helical" evidence="1">
    <location>
        <begin position="41"/>
        <end position="61"/>
    </location>
</feature>
<sequence length="98" mass="10334">MRRAVRVVGGVLAGIYALLCALALVLVPASAEGWFGLEPDPLGGVFAILLALPWSVALMALSGDRMGLWPAMTILVCGMAVNALALLWLTSGEERRSR</sequence>
<evidence type="ECO:0000256" key="1">
    <source>
        <dbReference type="SAM" id="Phobius"/>
    </source>
</evidence>
<dbReference type="AlphaFoldDB" id="A0A023X0U1"/>
<dbReference type="KEGG" id="rrd:RradSPS_0332"/>
<dbReference type="Pfam" id="PF25637">
    <property type="entry name" value="DUF7942"/>
    <property type="match status" value="1"/>
</dbReference>
<dbReference type="NCBIfam" id="NF046119">
    <property type="entry name" value="memb_SCO4225"/>
    <property type="match status" value="1"/>
</dbReference>
<dbReference type="HOGENOM" id="CLU_2331933_0_0_11"/>
<organism evidence="2 4">
    <name type="scientific">Rubrobacter radiotolerans</name>
    <name type="common">Arthrobacter radiotolerans</name>
    <dbReference type="NCBI Taxonomy" id="42256"/>
    <lineage>
        <taxon>Bacteria</taxon>
        <taxon>Bacillati</taxon>
        <taxon>Actinomycetota</taxon>
        <taxon>Rubrobacteria</taxon>
        <taxon>Rubrobacterales</taxon>
        <taxon>Rubrobacteraceae</taxon>
        <taxon>Rubrobacter</taxon>
    </lineage>
</organism>
<dbReference type="EMBL" id="JAWXXX010000001">
    <property type="protein sequence ID" value="MDX5893028.1"/>
    <property type="molecule type" value="Genomic_DNA"/>
</dbReference>
<gene>
    <name evidence="2" type="ORF">RradSPS_0332</name>
    <name evidence="3" type="ORF">SIL72_03185</name>
</gene>
<protein>
    <recommendedName>
        <fullName evidence="5">Integral membrane protein</fullName>
    </recommendedName>
</protein>
<dbReference type="EMBL" id="CP007514">
    <property type="protein sequence ID" value="AHY45615.1"/>
    <property type="molecule type" value="Genomic_DNA"/>
</dbReference>
<reference evidence="2 4" key="1">
    <citation type="submission" date="2014-03" db="EMBL/GenBank/DDBJ databases">
        <title>Complete genome sequence of the Radio-Resistant Rubrobacter radiotolerans RSPS-4.</title>
        <authorList>
            <person name="Egas C.C."/>
            <person name="Barroso C.C."/>
            <person name="Froufe H.J.C."/>
            <person name="Pacheco J.J."/>
            <person name="Albuquerque L.L."/>
            <person name="da Costa M.M.S."/>
        </authorList>
    </citation>
    <scope>NUCLEOTIDE SEQUENCE [LARGE SCALE GENOMIC DNA]</scope>
    <source>
        <strain evidence="2 4">RSPS-4</strain>
    </source>
</reference>
<proteinExistence type="predicted"/>
<evidence type="ECO:0000313" key="4">
    <source>
        <dbReference type="Proteomes" id="UP000025229"/>
    </source>
</evidence>
<keyword evidence="1" id="KW-0472">Membrane</keyword>
<name>A0A023X0U1_RUBRA</name>
<accession>A0A023X0U1</accession>
<dbReference type="OrthoDB" id="7510603at2"/>
<evidence type="ECO:0000313" key="2">
    <source>
        <dbReference type="EMBL" id="AHY45615.1"/>
    </source>
</evidence>